<dbReference type="EMBL" id="DVLY01000174">
    <property type="protein sequence ID" value="HIT98553.1"/>
    <property type="molecule type" value="Genomic_DNA"/>
</dbReference>
<dbReference type="GO" id="GO:0016791">
    <property type="term" value="F:phosphatase activity"/>
    <property type="evidence" value="ECO:0007669"/>
    <property type="project" value="TreeGrafter"/>
</dbReference>
<proteinExistence type="predicted"/>
<dbReference type="Gene3D" id="3.40.50.1000">
    <property type="entry name" value="HAD superfamily/HAD-like"/>
    <property type="match status" value="1"/>
</dbReference>
<name>A0A9D1KU25_9FLAO</name>
<reference evidence="1" key="1">
    <citation type="submission" date="2020-10" db="EMBL/GenBank/DDBJ databases">
        <authorList>
            <person name="Gilroy R."/>
        </authorList>
    </citation>
    <scope>NUCLEOTIDE SEQUENCE</scope>
    <source>
        <strain evidence="1">1383</strain>
    </source>
</reference>
<dbReference type="NCBIfam" id="TIGR00099">
    <property type="entry name" value="Cof-subfamily"/>
    <property type="match status" value="1"/>
</dbReference>
<evidence type="ECO:0000313" key="2">
    <source>
        <dbReference type="Proteomes" id="UP000824161"/>
    </source>
</evidence>
<organism evidence="1 2">
    <name type="scientific">Candidatus Merdimorpha stercoravium</name>
    <dbReference type="NCBI Taxonomy" id="2840863"/>
    <lineage>
        <taxon>Bacteria</taxon>
        <taxon>Pseudomonadati</taxon>
        <taxon>Bacteroidota</taxon>
        <taxon>Flavobacteriia</taxon>
        <taxon>Flavobacteriales</taxon>
        <taxon>Candidatus Merdimorpha</taxon>
    </lineage>
</organism>
<gene>
    <name evidence="1" type="ORF">IAC44_06935</name>
</gene>
<dbReference type="InterPro" id="IPR006379">
    <property type="entry name" value="HAD-SF_hydro_IIB"/>
</dbReference>
<dbReference type="InterPro" id="IPR023214">
    <property type="entry name" value="HAD_sf"/>
</dbReference>
<dbReference type="SFLD" id="SFLDG01140">
    <property type="entry name" value="C2.B:_Phosphomannomutase_and_P"/>
    <property type="match status" value="1"/>
</dbReference>
<comment type="caution">
    <text evidence="1">The sequence shown here is derived from an EMBL/GenBank/DDBJ whole genome shotgun (WGS) entry which is preliminary data.</text>
</comment>
<dbReference type="PANTHER" id="PTHR10000:SF8">
    <property type="entry name" value="HAD SUPERFAMILY HYDROLASE-LIKE, TYPE 3"/>
    <property type="match status" value="1"/>
</dbReference>
<dbReference type="NCBIfam" id="TIGR01484">
    <property type="entry name" value="HAD-SF-IIB"/>
    <property type="match status" value="1"/>
</dbReference>
<accession>A0A9D1KU25</accession>
<dbReference type="InterPro" id="IPR036412">
    <property type="entry name" value="HAD-like_sf"/>
</dbReference>
<reference evidence="1" key="2">
    <citation type="journal article" date="2021" name="PeerJ">
        <title>Extensive microbial diversity within the chicken gut microbiome revealed by metagenomics and culture.</title>
        <authorList>
            <person name="Gilroy R."/>
            <person name="Ravi A."/>
            <person name="Getino M."/>
            <person name="Pursley I."/>
            <person name="Horton D.L."/>
            <person name="Alikhan N.F."/>
            <person name="Baker D."/>
            <person name="Gharbi K."/>
            <person name="Hall N."/>
            <person name="Watson M."/>
            <person name="Adriaenssens E.M."/>
            <person name="Foster-Nyarko E."/>
            <person name="Jarju S."/>
            <person name="Secka A."/>
            <person name="Antonio M."/>
            <person name="Oren A."/>
            <person name="Chaudhuri R.R."/>
            <person name="La Ragione R."/>
            <person name="Hildebrand F."/>
            <person name="Pallen M.J."/>
        </authorList>
    </citation>
    <scope>NUCLEOTIDE SEQUENCE</scope>
    <source>
        <strain evidence="1">1383</strain>
    </source>
</reference>
<dbReference type="CDD" id="cd07516">
    <property type="entry name" value="HAD_Pase"/>
    <property type="match status" value="1"/>
</dbReference>
<dbReference type="Proteomes" id="UP000824161">
    <property type="component" value="Unassembled WGS sequence"/>
</dbReference>
<protein>
    <submittedName>
        <fullName evidence="1">HAD family phosphatase</fullName>
    </submittedName>
</protein>
<dbReference type="AlphaFoldDB" id="A0A9D1KU25"/>
<dbReference type="Gene3D" id="3.30.1240.10">
    <property type="match status" value="1"/>
</dbReference>
<dbReference type="PANTHER" id="PTHR10000">
    <property type="entry name" value="PHOSPHOSERINE PHOSPHATASE"/>
    <property type="match status" value="1"/>
</dbReference>
<sequence>MPKEISSSLPYRLVCSDIDGTLLDRERDLSDCTAQTLRCLDEKGIPFVMISARMPSAMRPFLAKAGINRPIVCFNGAYIESEIKPDGRPRVLRTRTMNYEVFLQMLTLFKRYPVHVSAFYKDTWYANGMDRWTEREIHNTRVHPEIVPTDRMLYRFSCEGMSAHKVLVMGEKDAIEELYFLLSSLYGDHVDIYRSKDTYLEINAKAISKEKSLAVLAAYFGITIGQIVAFGDNYNDIGMLSSAGLGVAVGNAKAVVKAAAGRVTDENISDGVAKCLKIIFDI</sequence>
<dbReference type="GO" id="GO:0000287">
    <property type="term" value="F:magnesium ion binding"/>
    <property type="evidence" value="ECO:0007669"/>
    <property type="project" value="TreeGrafter"/>
</dbReference>
<dbReference type="GO" id="GO:0005829">
    <property type="term" value="C:cytosol"/>
    <property type="evidence" value="ECO:0007669"/>
    <property type="project" value="TreeGrafter"/>
</dbReference>
<dbReference type="SUPFAM" id="SSF56784">
    <property type="entry name" value="HAD-like"/>
    <property type="match status" value="1"/>
</dbReference>
<dbReference type="InterPro" id="IPR000150">
    <property type="entry name" value="Cof"/>
</dbReference>
<dbReference type="SFLD" id="SFLDS00003">
    <property type="entry name" value="Haloacid_Dehalogenase"/>
    <property type="match status" value="1"/>
</dbReference>
<evidence type="ECO:0000313" key="1">
    <source>
        <dbReference type="EMBL" id="HIT98553.1"/>
    </source>
</evidence>
<dbReference type="Pfam" id="PF08282">
    <property type="entry name" value="Hydrolase_3"/>
    <property type="match status" value="1"/>
</dbReference>